<dbReference type="AlphaFoldDB" id="A0A840LEZ2"/>
<evidence type="ECO:0000256" key="1">
    <source>
        <dbReference type="ARBA" id="ARBA00004459"/>
    </source>
</evidence>
<evidence type="ECO:0000256" key="6">
    <source>
        <dbReference type="ARBA" id="ARBA00023288"/>
    </source>
</evidence>
<evidence type="ECO:0000256" key="4">
    <source>
        <dbReference type="ARBA" id="ARBA00023139"/>
    </source>
</evidence>
<organism evidence="8 9">
    <name type="scientific">Roseateles oligotrophus</name>
    <dbReference type="NCBI Taxonomy" id="1769250"/>
    <lineage>
        <taxon>Bacteria</taxon>
        <taxon>Pseudomonadati</taxon>
        <taxon>Pseudomonadota</taxon>
        <taxon>Betaproteobacteria</taxon>
        <taxon>Burkholderiales</taxon>
        <taxon>Sphaerotilaceae</taxon>
        <taxon>Roseateles</taxon>
    </lineage>
</organism>
<reference evidence="8 9" key="1">
    <citation type="submission" date="2020-08" db="EMBL/GenBank/DDBJ databases">
        <title>Functional genomics of gut bacteria from endangered species of beetles.</title>
        <authorList>
            <person name="Carlos-Shanley C."/>
        </authorList>
    </citation>
    <scope>NUCLEOTIDE SEQUENCE [LARGE SCALE GENOMIC DNA]</scope>
    <source>
        <strain evidence="8 9">S00239</strain>
    </source>
</reference>
<evidence type="ECO:0000256" key="3">
    <source>
        <dbReference type="ARBA" id="ARBA00023136"/>
    </source>
</evidence>
<gene>
    <name evidence="8" type="ORF">HNP55_003302</name>
</gene>
<dbReference type="GO" id="GO:0009279">
    <property type="term" value="C:cell outer membrane"/>
    <property type="evidence" value="ECO:0007669"/>
    <property type="project" value="UniProtKB-SubCell"/>
</dbReference>
<accession>A0A840LEZ2</accession>
<dbReference type="Pfam" id="PF13627">
    <property type="entry name" value="LptM_cons"/>
    <property type="match status" value="1"/>
</dbReference>
<dbReference type="RefSeq" id="WP_184301621.1">
    <property type="nucleotide sequence ID" value="NZ_JACHLP010000006.1"/>
</dbReference>
<keyword evidence="3" id="KW-0472">Membrane</keyword>
<comment type="caution">
    <text evidence="8">The sequence shown here is derived from an EMBL/GenBank/DDBJ whole genome shotgun (WGS) entry which is preliminary data.</text>
</comment>
<feature type="compositionally biased region" description="Low complexity" evidence="7">
    <location>
        <begin position="58"/>
        <end position="78"/>
    </location>
</feature>
<protein>
    <submittedName>
        <fullName evidence="8">Putative small lipoprotein YifL</fullName>
    </submittedName>
</protein>
<keyword evidence="6 8" id="KW-0449">Lipoprotein</keyword>
<keyword evidence="4" id="KW-0564">Palmitate</keyword>
<keyword evidence="5" id="KW-0998">Cell outer membrane</keyword>
<dbReference type="EMBL" id="JACHLP010000006">
    <property type="protein sequence ID" value="MBB4844758.1"/>
    <property type="molecule type" value="Genomic_DNA"/>
</dbReference>
<dbReference type="Proteomes" id="UP000562027">
    <property type="component" value="Unassembled WGS sequence"/>
</dbReference>
<feature type="region of interest" description="Disordered" evidence="7">
    <location>
        <begin position="1"/>
        <end position="25"/>
    </location>
</feature>
<evidence type="ECO:0000256" key="5">
    <source>
        <dbReference type="ARBA" id="ARBA00023237"/>
    </source>
</evidence>
<dbReference type="InterPro" id="IPR032831">
    <property type="entry name" value="LptM_cons"/>
</dbReference>
<keyword evidence="2" id="KW-0732">Signal</keyword>
<comment type="subcellular location">
    <subcellularLocation>
        <location evidence="1">Cell outer membrane</location>
        <topology evidence="1">Lipid-anchor</topology>
    </subcellularLocation>
</comment>
<feature type="region of interest" description="Disordered" evidence="7">
    <location>
        <begin position="54"/>
        <end position="78"/>
    </location>
</feature>
<proteinExistence type="predicted"/>
<evidence type="ECO:0000313" key="8">
    <source>
        <dbReference type="EMBL" id="MBB4844758.1"/>
    </source>
</evidence>
<evidence type="ECO:0000256" key="2">
    <source>
        <dbReference type="ARBA" id="ARBA00022729"/>
    </source>
</evidence>
<evidence type="ECO:0000256" key="7">
    <source>
        <dbReference type="SAM" id="MobiDB-lite"/>
    </source>
</evidence>
<dbReference type="NCBIfam" id="NF047847">
    <property type="entry name" value="SS_mature_LptM"/>
    <property type="match status" value="1"/>
</dbReference>
<sequence length="78" mass="7535">MNDKKISAHSVGLGSDPSYQPGSITGRPAGRAALLAFAAAVLLTGIAACGQKGPLNLPATATKPSQAPAPAASAVKPG</sequence>
<keyword evidence="9" id="KW-1185">Reference proteome</keyword>
<name>A0A840LEZ2_9BURK</name>
<evidence type="ECO:0000313" key="9">
    <source>
        <dbReference type="Proteomes" id="UP000562027"/>
    </source>
</evidence>